<protein>
    <submittedName>
        <fullName evidence="2">Uncharacterized protein</fullName>
    </submittedName>
</protein>
<proteinExistence type="predicted"/>
<dbReference type="EMBL" id="CP017717">
    <property type="protein sequence ID" value="AQZ70448.1"/>
    <property type="molecule type" value="Genomic_DNA"/>
</dbReference>
<keyword evidence="3" id="KW-1185">Reference proteome</keyword>
<accession>A0A1V0AJR2</accession>
<gene>
    <name evidence="2" type="ORF">BKM31_16785</name>
</gene>
<dbReference type="Proteomes" id="UP000190797">
    <property type="component" value="Chromosome"/>
</dbReference>
<name>A0A1V0AJR2_9ACTN</name>
<dbReference type="OrthoDB" id="3823529at2"/>
<dbReference type="KEGG" id="noa:BKM31_16785"/>
<evidence type="ECO:0000313" key="2">
    <source>
        <dbReference type="EMBL" id="AQZ70448.1"/>
    </source>
</evidence>
<organism evidence="2 3">
    <name type="scientific">[Actinomadura] parvosata subsp. kistnae</name>
    <dbReference type="NCBI Taxonomy" id="1909395"/>
    <lineage>
        <taxon>Bacteria</taxon>
        <taxon>Bacillati</taxon>
        <taxon>Actinomycetota</taxon>
        <taxon>Actinomycetes</taxon>
        <taxon>Streptosporangiales</taxon>
        <taxon>Streptosporangiaceae</taxon>
        <taxon>Nonomuraea</taxon>
    </lineage>
</organism>
<reference evidence="3" key="1">
    <citation type="journal article" date="2017" name="Med. Chem. Commun.">
        <title>Nonomuraea sp. ATCC 55076 harbours the largest actinomycete chromosome to date and the kistamicin biosynthetic gene cluster.</title>
        <authorList>
            <person name="Nazari B."/>
            <person name="Forneris C.C."/>
            <person name="Gibson M.I."/>
            <person name="Moon K."/>
            <person name="Schramma K.R."/>
            <person name="Seyedsayamdost M.R."/>
        </authorList>
    </citation>
    <scope>NUCLEOTIDE SEQUENCE [LARGE SCALE GENOMIC DNA]</scope>
    <source>
        <strain evidence="3">ATCC 55076</strain>
    </source>
</reference>
<evidence type="ECO:0000256" key="1">
    <source>
        <dbReference type="SAM" id="MobiDB-lite"/>
    </source>
</evidence>
<sequence>MSRKRAARSLDVAGLPGDLVELIDGLEPGESLVVTRDGASIATISSTVAVVQGAVVDPTAGTADEETDEPTIDYDSVTVVATAMELSAAARTTLSDQLGADYVVLDMHAAPTTADVLLVPPGSPQLIGALRAMFPKARVVITEIEDHELGVQYHGPVRRLLDAGADAYLPPASLPRLARQLEYTLGQGRELTGGPAAAPLQITRGGEAASPDGDSNSDE</sequence>
<dbReference type="AlphaFoldDB" id="A0A1V0AJR2"/>
<evidence type="ECO:0000313" key="3">
    <source>
        <dbReference type="Proteomes" id="UP000190797"/>
    </source>
</evidence>
<feature type="region of interest" description="Disordered" evidence="1">
    <location>
        <begin position="189"/>
        <end position="219"/>
    </location>
</feature>